<reference evidence="2 3" key="1">
    <citation type="submission" date="2020-02" db="EMBL/GenBank/DDBJ databases">
        <authorList>
            <person name="Ferguson B K."/>
        </authorList>
    </citation>
    <scope>NUCLEOTIDE SEQUENCE [LARGE SCALE GENOMIC DNA]</scope>
</reference>
<dbReference type="Proteomes" id="UP000479000">
    <property type="component" value="Unassembled WGS sequence"/>
</dbReference>
<evidence type="ECO:0000313" key="3">
    <source>
        <dbReference type="Proteomes" id="UP000479000"/>
    </source>
</evidence>
<name>A0A6H5HSZ8_9HEMI</name>
<feature type="region of interest" description="Disordered" evidence="1">
    <location>
        <begin position="117"/>
        <end position="149"/>
    </location>
</feature>
<sequence length="149" mass="16399">MFSNLMVVGRLRSWPTTPATMSSSLTASTTMFASCSAKMSATFRPSSTEKIVSEVPEPLVIRPLVRAPMEVKPADDSKLPSLLKKPTTKFIQRQMVDKRALSNHTVKETRLLPKKSPEFSSVANSFSPTSASTSTSDTYFYDRSVTRAS</sequence>
<gene>
    <name evidence="2" type="ORF">NTEN_LOCUS23577</name>
</gene>
<accession>A0A6H5HSZ8</accession>
<keyword evidence="3" id="KW-1185">Reference proteome</keyword>
<evidence type="ECO:0000256" key="1">
    <source>
        <dbReference type="SAM" id="MobiDB-lite"/>
    </source>
</evidence>
<dbReference type="EMBL" id="CADCXU010034713">
    <property type="protein sequence ID" value="CAB0019950.1"/>
    <property type="molecule type" value="Genomic_DNA"/>
</dbReference>
<organism evidence="2 3">
    <name type="scientific">Nesidiocoris tenuis</name>
    <dbReference type="NCBI Taxonomy" id="355587"/>
    <lineage>
        <taxon>Eukaryota</taxon>
        <taxon>Metazoa</taxon>
        <taxon>Ecdysozoa</taxon>
        <taxon>Arthropoda</taxon>
        <taxon>Hexapoda</taxon>
        <taxon>Insecta</taxon>
        <taxon>Pterygota</taxon>
        <taxon>Neoptera</taxon>
        <taxon>Paraneoptera</taxon>
        <taxon>Hemiptera</taxon>
        <taxon>Heteroptera</taxon>
        <taxon>Panheteroptera</taxon>
        <taxon>Cimicomorpha</taxon>
        <taxon>Miridae</taxon>
        <taxon>Dicyphina</taxon>
        <taxon>Nesidiocoris</taxon>
    </lineage>
</organism>
<dbReference type="AlphaFoldDB" id="A0A6H5HSZ8"/>
<proteinExistence type="predicted"/>
<evidence type="ECO:0000313" key="2">
    <source>
        <dbReference type="EMBL" id="CAB0019950.1"/>
    </source>
</evidence>
<feature type="compositionally biased region" description="Low complexity" evidence="1">
    <location>
        <begin position="125"/>
        <end position="143"/>
    </location>
</feature>
<protein>
    <submittedName>
        <fullName evidence="2">Uncharacterized protein</fullName>
    </submittedName>
</protein>
<feature type="non-terminal residue" evidence="2">
    <location>
        <position position="149"/>
    </location>
</feature>